<proteinExistence type="predicted"/>
<dbReference type="EMBL" id="CATNWA010012156">
    <property type="protein sequence ID" value="CAI9562918.1"/>
    <property type="molecule type" value="Genomic_DNA"/>
</dbReference>
<sequence>MLKCTVHRSHQLSAESKAKDLQTSCGFQISTAVRREFHGMGFHDRAAAYK</sequence>
<comment type="caution">
    <text evidence="1">The sequence shown here is derived from an EMBL/GenBank/DDBJ whole genome shotgun (WGS) entry which is preliminary data.</text>
</comment>
<gene>
    <name evidence="1" type="ORF">SPARVUS_LOCUS5674968</name>
</gene>
<keyword evidence="2" id="KW-1185">Reference proteome</keyword>
<dbReference type="Proteomes" id="UP001162483">
    <property type="component" value="Unassembled WGS sequence"/>
</dbReference>
<name>A0ABN9CSG6_9NEOB</name>
<evidence type="ECO:0000313" key="1">
    <source>
        <dbReference type="EMBL" id="CAI9562918.1"/>
    </source>
</evidence>
<evidence type="ECO:0000313" key="2">
    <source>
        <dbReference type="Proteomes" id="UP001162483"/>
    </source>
</evidence>
<reference evidence="1" key="1">
    <citation type="submission" date="2023-05" db="EMBL/GenBank/DDBJ databases">
        <authorList>
            <person name="Stuckert A."/>
        </authorList>
    </citation>
    <scope>NUCLEOTIDE SEQUENCE</scope>
</reference>
<organism evidence="1 2">
    <name type="scientific">Staurois parvus</name>
    <dbReference type="NCBI Taxonomy" id="386267"/>
    <lineage>
        <taxon>Eukaryota</taxon>
        <taxon>Metazoa</taxon>
        <taxon>Chordata</taxon>
        <taxon>Craniata</taxon>
        <taxon>Vertebrata</taxon>
        <taxon>Euteleostomi</taxon>
        <taxon>Amphibia</taxon>
        <taxon>Batrachia</taxon>
        <taxon>Anura</taxon>
        <taxon>Neobatrachia</taxon>
        <taxon>Ranoidea</taxon>
        <taxon>Ranidae</taxon>
        <taxon>Staurois</taxon>
    </lineage>
</organism>
<protein>
    <submittedName>
        <fullName evidence="1">Uncharacterized protein</fullName>
    </submittedName>
</protein>
<accession>A0ABN9CSG6</accession>
<feature type="non-terminal residue" evidence="1">
    <location>
        <position position="50"/>
    </location>
</feature>